<gene>
    <name evidence="2" type="ORF">TTHERM_00678140</name>
</gene>
<evidence type="ECO:0000313" key="2">
    <source>
        <dbReference type="EMBL" id="EAS07548.2"/>
    </source>
</evidence>
<evidence type="ECO:0000313" key="3">
    <source>
        <dbReference type="Proteomes" id="UP000009168"/>
    </source>
</evidence>
<keyword evidence="1 2" id="KW-0812">Transmembrane</keyword>
<name>I7MJV8_TETTS</name>
<dbReference type="GeneID" id="7833174"/>
<dbReference type="InParanoid" id="I7MJV8"/>
<dbReference type="EMBL" id="GG662216">
    <property type="protein sequence ID" value="EAS07548.2"/>
    <property type="molecule type" value="Genomic_DNA"/>
</dbReference>
<organism evidence="2 3">
    <name type="scientific">Tetrahymena thermophila (strain SB210)</name>
    <dbReference type="NCBI Taxonomy" id="312017"/>
    <lineage>
        <taxon>Eukaryota</taxon>
        <taxon>Sar</taxon>
        <taxon>Alveolata</taxon>
        <taxon>Ciliophora</taxon>
        <taxon>Intramacronucleata</taxon>
        <taxon>Oligohymenophorea</taxon>
        <taxon>Hymenostomatida</taxon>
        <taxon>Tetrahymenina</taxon>
        <taxon>Tetrahymenidae</taxon>
        <taxon>Tetrahymena</taxon>
    </lineage>
</organism>
<dbReference type="RefSeq" id="XP_001027790.2">
    <property type="nucleotide sequence ID" value="XM_001027790.2"/>
</dbReference>
<sequence length="2251" mass="252774">MMMDYSNIGYTSQYTFQFQVSTTTLDQQKDAIRIIFPNPIHDPSQNLSASIQSVTLTYQDNTVTPPQTVQLYAINMRVDTIGRYYFQFGQKFSSNLIYTLVIQATALGASLNQQLLTSNTILEVETIMDFTSDYSFIYDYNPNFAVIRYTVAPQRNVQFSVDATVSDQAFSPGGVYPIFFTIITSKSYYGNVKFEISFIPQGFQFIQFCYSVQDTQITAIEPSLYSCQFQNNKLVFYYNNQNIPSNFALKIATIAQNANRIEANVGFKLRVIQQQGSHITDEVSQENLFGLQQLFLTQTSVNLSYGIPINTQLSPNFLICLIRNTNTVQGSSIFNAIKFIFQINQSTPIGQELELHFQVPSGTVPDTGSYVLVQSISENLPNLSKTQSVACTVVNNFVQTHLRYIKCTNVGQIVQGTSYHIGFRFYLSYDSAQSNLPNNFSQLDIFTVQYPNQVRTLDSTPLNVKQTITTTQVRTVNANAWSYSYYNQTIVTTQPFDTTTRAASFKRPYLSGGTLGIVASSSPQKLIFSLDIPNGDLTTTNMTLSQTVPYSAGVQIAVNPQISFDVNTYVNSYSLLNQNISHSISYSQSLFTIIQVSASTTDALSKLFTRNDFSISPATINFKTTPYATQNILDFYIMTYDQILGPTPVLGGYYLANSYTVDFSVQNQNYQLSIVNQYKGTTFGNIPSVVPTLLSLTITFQASDITSGNQGFIIFFEGGSFISDVSFQNNETKPQIVQCGSSILNNNTQYLGYGTISTNAANLISHGLIYQNMNQLVITNLTLTAGTSVTIILPIQLNQYSDQFEVYVATIEIDPNYKQFQKSNYYQYDMIYRLSASSQNLVEANSNIHRRLIFGNQLSSLTNFPNDSLFPTIQRNSFTFKNLNNIGSTVQMSVDLKFVDSDPIQNNYQNDQKTSFLSGSAFTLIASWSFLNTQSSQGCFYFNFSYNNTSNPPQTLQRFVMYCPISAADTSSLQQSISNFLIPQTSTQTPSDTIFAISNAQGYLRYAYQFSQNIQNPNNIQVTVLSAKLFWGTQDNLIQYQISQINTNIPFQQGMMVRILQSFTSQYIIPGKQCLFYDPQYQVFEYACTVQISSNNLQIDFLIGNSCKYCTFKSTFVIYHYANQIIASGNNNKDKSFTANLCLTYVTNQSGTYQCQLLAQTPNPSPYLFQDVSSSPPPQKLNINTYQIQFKPQSYGQVGQFSLSFGFNYQSLAQIQFNANIFDRIVLNLGTFGVYNKQLFDQTINSRICQIFQDNGNGNTQLTGLFSSLTYINSNSGGSLLLTIKQDLKDTNNFIFTCSNVIYPSATIVLPINIVIQDYLYTSVFQQSDNYQFPSQFNPPNYFSIGYPFIQSILGNKQGSISSITFSIKTKSTQLLNGKSSIFIQFPFNYDINGNLKYSFSCQVNSIRVDCFIDSWNTLRFSGIPQQSSNLLLVIVSGVSLAKYNQFAKFSFLVVFDYTNPSIFEEGVADSIMESNFTTQPLIINSMQLSNTILDQLSSYTFYLTLNSTYITSTSQFQVNFPSIWKITNDENVSQCLIQNVEQNNILGQFCRREGSTVIFKIFSGSQEISQNQTSSSTLSTFLLYITNINNPEIWLSNIVFVKPSVSLVDTLTGSTIYYGDSYLMNSNAINFQQINQTQYLGWFDSNGNQIYQVDAVNGVLQTQIFLRPLNTSLSFQGQISISLSDTSQQKLTIFPKTPICSIGDTSLKVFIGGNSQTRQGSYIAMFYKVSDPFNLYSNIPSIQINVRNNIVSVNYSVMKLKVPKNGISPPIVLDLSNQRIIDSITVQPVANGDIEVIQGASMKFDQFNVQQIFQFQVNNNIVDSVFTISFNTFGPGSQFIQANSKINVELDLNNYQFTKLSITIDSTKVTPTSQPVEFTCSNIGIIYYRISQLSQPPATAAFIKQQSIAQFQNFQDSYSLIEQYGYILSNGAVLTVQMTNLSSLQQYKVEAFCQTFNGDSSDKVNAQFQTSDNGSLLNQFTIQFVSNLTDSQKRKLCCIISEFLTIPSSLVYLREGSKCKSSQLRVSFISPQPLPNNTQSTSQAVVYIAPLNYLPNVQYFNYMAAAISDQKNFIRILSSYIPSLPKIQSISNPVQIQYSTISFDLSTPDKITIGQTNVTISNLKLTSNGFIYLALEELSANSIKPDPSQLQKGVNYQGTVFKNGMQIAYQNVQLYKQSSFYFDQLKNGTQYIIYFMGGSEFQDDLTTYTEVFTRQFQTLSLSIGVTITSLSQILTCLHFFTLIIILQIIY</sequence>
<dbReference type="KEGG" id="tet:TTHERM_00678140"/>
<keyword evidence="1" id="KW-0472">Membrane</keyword>
<dbReference type="Proteomes" id="UP000009168">
    <property type="component" value="Unassembled WGS sequence"/>
</dbReference>
<keyword evidence="1" id="KW-1133">Transmembrane helix</keyword>
<keyword evidence="3" id="KW-1185">Reference proteome</keyword>
<evidence type="ECO:0000256" key="1">
    <source>
        <dbReference type="SAM" id="Phobius"/>
    </source>
</evidence>
<dbReference type="OrthoDB" id="10688422at2759"/>
<feature type="transmembrane region" description="Helical" evidence="1">
    <location>
        <begin position="2231"/>
        <end position="2250"/>
    </location>
</feature>
<proteinExistence type="predicted"/>
<dbReference type="eggNOG" id="ENOG502R2QT">
    <property type="taxonomic scope" value="Eukaryota"/>
</dbReference>
<reference evidence="3" key="1">
    <citation type="journal article" date="2006" name="PLoS Biol.">
        <title>Macronuclear genome sequence of the ciliate Tetrahymena thermophila, a model eukaryote.</title>
        <authorList>
            <person name="Eisen J.A."/>
            <person name="Coyne R.S."/>
            <person name="Wu M."/>
            <person name="Wu D."/>
            <person name="Thiagarajan M."/>
            <person name="Wortman J.R."/>
            <person name="Badger J.H."/>
            <person name="Ren Q."/>
            <person name="Amedeo P."/>
            <person name="Jones K.M."/>
            <person name="Tallon L.J."/>
            <person name="Delcher A.L."/>
            <person name="Salzberg S.L."/>
            <person name="Silva J.C."/>
            <person name="Haas B.J."/>
            <person name="Majoros W.H."/>
            <person name="Farzad M."/>
            <person name="Carlton J.M."/>
            <person name="Smith R.K. Jr."/>
            <person name="Garg J."/>
            <person name="Pearlman R.E."/>
            <person name="Karrer K.M."/>
            <person name="Sun L."/>
            <person name="Manning G."/>
            <person name="Elde N.C."/>
            <person name="Turkewitz A.P."/>
            <person name="Asai D.J."/>
            <person name="Wilkes D.E."/>
            <person name="Wang Y."/>
            <person name="Cai H."/>
            <person name="Collins K."/>
            <person name="Stewart B.A."/>
            <person name="Lee S.R."/>
            <person name="Wilamowska K."/>
            <person name="Weinberg Z."/>
            <person name="Ruzzo W.L."/>
            <person name="Wloga D."/>
            <person name="Gaertig J."/>
            <person name="Frankel J."/>
            <person name="Tsao C.-C."/>
            <person name="Gorovsky M.A."/>
            <person name="Keeling P.J."/>
            <person name="Waller R.F."/>
            <person name="Patron N.J."/>
            <person name="Cherry J.M."/>
            <person name="Stover N.A."/>
            <person name="Krieger C.J."/>
            <person name="del Toro C."/>
            <person name="Ryder H.F."/>
            <person name="Williamson S.C."/>
            <person name="Barbeau R.A."/>
            <person name="Hamilton E.P."/>
            <person name="Orias E."/>
        </authorList>
    </citation>
    <scope>NUCLEOTIDE SEQUENCE [LARGE SCALE GENOMIC DNA]</scope>
    <source>
        <strain evidence="3">SB210</strain>
    </source>
</reference>
<accession>I7MJV8</accession>
<protein>
    <submittedName>
        <fullName evidence="2">Transmembrane protein, putative</fullName>
    </submittedName>
</protein>